<dbReference type="AlphaFoldDB" id="E3N2V0"/>
<dbReference type="OrthoDB" id="10573941at2759"/>
<name>E3N2V0_CAERE</name>
<evidence type="ECO:0000313" key="2">
    <source>
        <dbReference type="EMBL" id="EFO84342.1"/>
    </source>
</evidence>
<feature type="transmembrane region" description="Helical" evidence="1">
    <location>
        <begin position="55"/>
        <end position="75"/>
    </location>
</feature>
<keyword evidence="1" id="KW-0472">Membrane</keyword>
<dbReference type="HOGENOM" id="CLU_2063663_0_0_1"/>
<protein>
    <submittedName>
        <fullName evidence="2">Uncharacterized protein</fullName>
    </submittedName>
</protein>
<dbReference type="EMBL" id="DS268515">
    <property type="protein sequence ID" value="EFO84342.1"/>
    <property type="molecule type" value="Genomic_DNA"/>
</dbReference>
<evidence type="ECO:0000256" key="1">
    <source>
        <dbReference type="SAM" id="Phobius"/>
    </source>
</evidence>
<accession>E3N2V0</accession>
<gene>
    <name evidence="2" type="ORF">CRE_20491</name>
</gene>
<organism evidence="3">
    <name type="scientific">Caenorhabditis remanei</name>
    <name type="common">Caenorhabditis vulgaris</name>
    <dbReference type="NCBI Taxonomy" id="31234"/>
    <lineage>
        <taxon>Eukaryota</taxon>
        <taxon>Metazoa</taxon>
        <taxon>Ecdysozoa</taxon>
        <taxon>Nematoda</taxon>
        <taxon>Chromadorea</taxon>
        <taxon>Rhabditida</taxon>
        <taxon>Rhabditina</taxon>
        <taxon>Rhabditomorpha</taxon>
        <taxon>Rhabditoidea</taxon>
        <taxon>Rhabditidae</taxon>
        <taxon>Peloderinae</taxon>
        <taxon>Caenorhabditis</taxon>
    </lineage>
</organism>
<dbReference type="InParanoid" id="E3N2V0"/>
<keyword evidence="3" id="KW-1185">Reference proteome</keyword>
<dbReference type="Proteomes" id="UP000008281">
    <property type="component" value="Unassembled WGS sequence"/>
</dbReference>
<sequence>MEAFIVFYVRQGMNGSAQFFSATKKFPDRLGGISESSQVHDKFLSHLFDSTMFKMQIILLILLLLVPTTVAFIFGDLRSFNFRSMFSNIDYMGVVDARLRLGLPMPSEKDNITVWYKKK</sequence>
<keyword evidence="1" id="KW-1133">Transmembrane helix</keyword>
<keyword evidence="1" id="KW-0812">Transmembrane</keyword>
<evidence type="ECO:0000313" key="3">
    <source>
        <dbReference type="Proteomes" id="UP000008281"/>
    </source>
</evidence>
<dbReference type="eggNOG" id="ENOG502R9DX">
    <property type="taxonomic scope" value="Eukaryota"/>
</dbReference>
<reference evidence="2" key="1">
    <citation type="submission" date="2007-07" db="EMBL/GenBank/DDBJ databases">
        <title>PCAP assembly of the Caenorhabditis remanei genome.</title>
        <authorList>
            <consortium name="The Caenorhabditis remanei Sequencing Consortium"/>
            <person name="Wilson R.K."/>
        </authorList>
    </citation>
    <scope>NUCLEOTIDE SEQUENCE [LARGE SCALE GENOMIC DNA]</scope>
    <source>
        <strain evidence="2">PB4641</strain>
    </source>
</reference>
<proteinExistence type="predicted"/>